<dbReference type="InterPro" id="IPR052929">
    <property type="entry name" value="RNase_H-like_EbsB-rel"/>
</dbReference>
<proteinExistence type="predicted"/>
<dbReference type="Pfam" id="PF13456">
    <property type="entry name" value="RVT_3"/>
    <property type="match status" value="1"/>
</dbReference>
<dbReference type="PANTHER" id="PTHR47074">
    <property type="entry name" value="BNAC02G40300D PROTEIN"/>
    <property type="match status" value="1"/>
</dbReference>
<feature type="domain" description="RNase H type-1" evidence="1">
    <location>
        <begin position="48"/>
        <end position="126"/>
    </location>
</feature>
<accession>A0AAD8SFV4</accession>
<dbReference type="AlphaFoldDB" id="A0AAD8SFV4"/>
<comment type="caution">
    <text evidence="2">The sequence shown here is derived from an EMBL/GenBank/DDBJ whole genome shotgun (WGS) entry which is preliminary data.</text>
</comment>
<dbReference type="Proteomes" id="UP001231189">
    <property type="component" value="Unassembled WGS sequence"/>
</dbReference>
<evidence type="ECO:0000313" key="3">
    <source>
        <dbReference type="Proteomes" id="UP001231189"/>
    </source>
</evidence>
<evidence type="ECO:0000259" key="1">
    <source>
        <dbReference type="Pfam" id="PF13456"/>
    </source>
</evidence>
<dbReference type="InterPro" id="IPR044730">
    <property type="entry name" value="RNase_H-like_dom_plant"/>
</dbReference>
<protein>
    <recommendedName>
        <fullName evidence="1">RNase H type-1 domain-containing protein</fullName>
    </recommendedName>
</protein>
<sequence>MATMGFVNNFLSDLAAVREEDQLQQRKPAPVPRQAAWIAPPEGRSKINVDAAVAKSEAKGAVAAVCRASNGTYLGASAMVYEGITDPRCLEALACREALDIADDLLVGPVQVASDCLEVVNALHSDYKGYLGSIITEIKGRRPPPGLAMPVILGST</sequence>
<organism evidence="2 3">
    <name type="scientific">Lolium multiflorum</name>
    <name type="common">Italian ryegrass</name>
    <name type="synonym">Lolium perenne subsp. multiflorum</name>
    <dbReference type="NCBI Taxonomy" id="4521"/>
    <lineage>
        <taxon>Eukaryota</taxon>
        <taxon>Viridiplantae</taxon>
        <taxon>Streptophyta</taxon>
        <taxon>Embryophyta</taxon>
        <taxon>Tracheophyta</taxon>
        <taxon>Spermatophyta</taxon>
        <taxon>Magnoliopsida</taxon>
        <taxon>Liliopsida</taxon>
        <taxon>Poales</taxon>
        <taxon>Poaceae</taxon>
        <taxon>BOP clade</taxon>
        <taxon>Pooideae</taxon>
        <taxon>Poodae</taxon>
        <taxon>Poeae</taxon>
        <taxon>Poeae Chloroplast Group 2 (Poeae type)</taxon>
        <taxon>Loliodinae</taxon>
        <taxon>Loliinae</taxon>
        <taxon>Lolium</taxon>
    </lineage>
</organism>
<dbReference type="InterPro" id="IPR036397">
    <property type="entry name" value="RNaseH_sf"/>
</dbReference>
<dbReference type="CDD" id="cd06222">
    <property type="entry name" value="RNase_H_like"/>
    <property type="match status" value="1"/>
</dbReference>
<dbReference type="GO" id="GO:0003676">
    <property type="term" value="F:nucleic acid binding"/>
    <property type="evidence" value="ECO:0007669"/>
    <property type="project" value="InterPro"/>
</dbReference>
<dbReference type="PANTHER" id="PTHR47074:SF73">
    <property type="entry name" value="OS04G0448401 PROTEIN"/>
    <property type="match status" value="1"/>
</dbReference>
<reference evidence="2" key="1">
    <citation type="submission" date="2023-07" db="EMBL/GenBank/DDBJ databases">
        <title>A chromosome-level genome assembly of Lolium multiflorum.</title>
        <authorList>
            <person name="Chen Y."/>
            <person name="Copetti D."/>
            <person name="Kolliker R."/>
            <person name="Studer B."/>
        </authorList>
    </citation>
    <scope>NUCLEOTIDE SEQUENCE</scope>
    <source>
        <strain evidence="2">02402/16</strain>
        <tissue evidence="2">Leaf</tissue>
    </source>
</reference>
<evidence type="ECO:0000313" key="2">
    <source>
        <dbReference type="EMBL" id="KAK1651415.1"/>
    </source>
</evidence>
<dbReference type="GO" id="GO:0004523">
    <property type="term" value="F:RNA-DNA hybrid ribonuclease activity"/>
    <property type="evidence" value="ECO:0007669"/>
    <property type="project" value="InterPro"/>
</dbReference>
<dbReference type="SUPFAM" id="SSF53098">
    <property type="entry name" value="Ribonuclease H-like"/>
    <property type="match status" value="1"/>
</dbReference>
<dbReference type="Gene3D" id="3.30.420.10">
    <property type="entry name" value="Ribonuclease H-like superfamily/Ribonuclease H"/>
    <property type="match status" value="1"/>
</dbReference>
<name>A0AAD8SFV4_LOLMU</name>
<dbReference type="EMBL" id="JAUUTY010000004">
    <property type="protein sequence ID" value="KAK1651415.1"/>
    <property type="molecule type" value="Genomic_DNA"/>
</dbReference>
<gene>
    <name evidence="2" type="ORF">QYE76_069220</name>
</gene>
<dbReference type="InterPro" id="IPR012337">
    <property type="entry name" value="RNaseH-like_sf"/>
</dbReference>
<keyword evidence="3" id="KW-1185">Reference proteome</keyword>
<dbReference type="InterPro" id="IPR002156">
    <property type="entry name" value="RNaseH_domain"/>
</dbReference>